<keyword evidence="4 6" id="KW-0378">Hydrolase</keyword>
<accession>A0ABU0LYR4</accession>
<evidence type="ECO:0000313" key="9">
    <source>
        <dbReference type="Proteomes" id="UP001240643"/>
    </source>
</evidence>
<keyword evidence="9" id="KW-1185">Reference proteome</keyword>
<evidence type="ECO:0000256" key="6">
    <source>
        <dbReference type="HAMAP-Rule" id="MF_00227"/>
    </source>
</evidence>
<keyword evidence="5 6" id="KW-0694">RNA-binding</keyword>
<comment type="caution">
    <text evidence="8">The sequence shown here is derived from an EMBL/GenBank/DDBJ whole genome shotgun (WGS) entry which is preliminary data.</text>
</comment>
<evidence type="ECO:0000256" key="5">
    <source>
        <dbReference type="ARBA" id="ARBA00022884"/>
    </source>
</evidence>
<dbReference type="PANTHER" id="PTHR33992:SF1">
    <property type="entry name" value="RIBONUCLEASE P PROTEIN COMPONENT"/>
    <property type="match status" value="1"/>
</dbReference>
<dbReference type="Proteomes" id="UP001240643">
    <property type="component" value="Unassembled WGS sequence"/>
</dbReference>
<dbReference type="InterPro" id="IPR000100">
    <property type="entry name" value="RNase_P"/>
</dbReference>
<evidence type="ECO:0000256" key="1">
    <source>
        <dbReference type="ARBA" id="ARBA00022694"/>
    </source>
</evidence>
<dbReference type="InterPro" id="IPR014721">
    <property type="entry name" value="Ribsml_uS5_D2-typ_fold_subgr"/>
</dbReference>
<dbReference type="NCBIfam" id="TIGR00188">
    <property type="entry name" value="rnpA"/>
    <property type="match status" value="1"/>
</dbReference>
<comment type="catalytic activity">
    <reaction evidence="6">
        <text>Endonucleolytic cleavage of RNA, removing 5'-extranucleotides from tRNA precursor.</text>
        <dbReference type="EC" id="3.1.26.5"/>
    </reaction>
</comment>
<dbReference type="SUPFAM" id="SSF54211">
    <property type="entry name" value="Ribosomal protein S5 domain 2-like"/>
    <property type="match status" value="1"/>
</dbReference>
<dbReference type="RefSeq" id="WP_416388923.1">
    <property type="nucleotide sequence ID" value="NZ_CP101809.1"/>
</dbReference>
<dbReference type="InterPro" id="IPR020568">
    <property type="entry name" value="Ribosomal_Su5_D2-typ_SF"/>
</dbReference>
<sequence>MERKYRILKKKDFQTTLKSKNQKIYSQNFVLYFLKTENQNIRFGYIIPKKFFKKAVIRNYYRRVTDNCIYQFKSFDELPTYNCVLYFKKEFAEIKPDYKNLKKEINKILFNFIKTIKR</sequence>
<dbReference type="EC" id="3.1.26.5" evidence="6 7"/>
<dbReference type="PANTHER" id="PTHR33992">
    <property type="entry name" value="RIBONUCLEASE P PROTEIN COMPONENT"/>
    <property type="match status" value="1"/>
</dbReference>
<reference evidence="8" key="1">
    <citation type="submission" date="2023-07" db="EMBL/GenBank/DDBJ databases">
        <title>Genomic Encyclopedia of Type Strains, Phase IV (KMG-IV): sequencing the most valuable type-strain genomes for metagenomic binning, comparative biology and taxonomic classification.</title>
        <authorList>
            <person name="Goeker M."/>
        </authorList>
    </citation>
    <scope>NUCLEOTIDE SEQUENCE [LARGE SCALE GENOMIC DNA]</scope>
    <source>
        <strain evidence="8">DSM 21204</strain>
    </source>
</reference>
<keyword evidence="2 6" id="KW-0540">Nuclease</keyword>
<comment type="similarity">
    <text evidence="6">Belongs to the RnpA family.</text>
</comment>
<organism evidence="8 9">
    <name type="scientific">Mycoplasmoides fastidiosum</name>
    <dbReference type="NCBI Taxonomy" id="92758"/>
    <lineage>
        <taxon>Bacteria</taxon>
        <taxon>Bacillati</taxon>
        <taxon>Mycoplasmatota</taxon>
        <taxon>Mycoplasmoidales</taxon>
        <taxon>Mycoplasmoidaceae</taxon>
        <taxon>Mycoplasmoides</taxon>
    </lineage>
</organism>
<keyword evidence="1 6" id="KW-0819">tRNA processing</keyword>
<name>A0ABU0LYR4_9BACT</name>
<keyword evidence="3 6" id="KW-0255">Endonuclease</keyword>
<dbReference type="HAMAP" id="MF_00227">
    <property type="entry name" value="RNase_P"/>
    <property type="match status" value="1"/>
</dbReference>
<evidence type="ECO:0000256" key="3">
    <source>
        <dbReference type="ARBA" id="ARBA00022759"/>
    </source>
</evidence>
<evidence type="ECO:0000256" key="7">
    <source>
        <dbReference type="NCBIfam" id="TIGR00188"/>
    </source>
</evidence>
<gene>
    <name evidence="6" type="primary">rnpA</name>
    <name evidence="8" type="ORF">J2Z62_000250</name>
</gene>
<dbReference type="Pfam" id="PF00825">
    <property type="entry name" value="Ribonuclease_P"/>
    <property type="match status" value="1"/>
</dbReference>
<evidence type="ECO:0000256" key="2">
    <source>
        <dbReference type="ARBA" id="ARBA00022722"/>
    </source>
</evidence>
<protein>
    <recommendedName>
        <fullName evidence="6 7">Ribonuclease P protein component</fullName>
        <shortName evidence="6">RNase P protein</shortName>
        <shortName evidence="6">RNaseP protein</shortName>
        <ecNumber evidence="6 7">3.1.26.5</ecNumber>
    </recommendedName>
    <alternativeName>
        <fullName evidence="6">Protein C5</fullName>
    </alternativeName>
</protein>
<proteinExistence type="inferred from homology"/>
<evidence type="ECO:0000256" key="4">
    <source>
        <dbReference type="ARBA" id="ARBA00022801"/>
    </source>
</evidence>
<comment type="function">
    <text evidence="6">RNaseP catalyzes the removal of the 5'-leader sequence from pre-tRNA to produce the mature 5'-terminus. It can also cleave other RNA substrates such as 4.5S RNA. The protein component plays an auxiliary but essential role in vivo by binding to the 5'-leader sequence and broadening the substrate specificity of the ribozyme.</text>
</comment>
<comment type="subunit">
    <text evidence="6">Consists of a catalytic RNA component (M1 or rnpB) and a protein subunit.</text>
</comment>
<evidence type="ECO:0000313" key="8">
    <source>
        <dbReference type="EMBL" id="MDQ0513812.1"/>
    </source>
</evidence>
<dbReference type="EMBL" id="JAUSWO010000001">
    <property type="protein sequence ID" value="MDQ0513812.1"/>
    <property type="molecule type" value="Genomic_DNA"/>
</dbReference>
<dbReference type="Gene3D" id="3.30.230.10">
    <property type="match status" value="1"/>
</dbReference>